<dbReference type="Pfam" id="PF00380">
    <property type="entry name" value="Ribosomal_S9"/>
    <property type="match status" value="1"/>
</dbReference>
<dbReference type="GO" id="GO:0003723">
    <property type="term" value="F:RNA binding"/>
    <property type="evidence" value="ECO:0007669"/>
    <property type="project" value="TreeGrafter"/>
</dbReference>
<accession>A0A2N7PIZ3</accession>
<evidence type="ECO:0000256" key="7">
    <source>
        <dbReference type="SAM" id="MobiDB-lite"/>
    </source>
</evidence>
<evidence type="ECO:0000313" key="9">
    <source>
        <dbReference type="Proteomes" id="UP000235731"/>
    </source>
</evidence>
<name>A0A2N7PIZ3_9BACT</name>
<feature type="compositionally biased region" description="Basic and acidic residues" evidence="7">
    <location>
        <begin position="106"/>
        <end position="115"/>
    </location>
</feature>
<keyword evidence="2 5" id="KW-0689">Ribosomal protein</keyword>
<evidence type="ECO:0000256" key="3">
    <source>
        <dbReference type="ARBA" id="ARBA00023274"/>
    </source>
</evidence>
<feature type="region of interest" description="Disordered" evidence="7">
    <location>
        <begin position="105"/>
        <end position="130"/>
    </location>
</feature>
<dbReference type="EMBL" id="PNIE01000064">
    <property type="protein sequence ID" value="PMP62454.1"/>
    <property type="molecule type" value="Genomic_DNA"/>
</dbReference>
<evidence type="ECO:0000313" key="8">
    <source>
        <dbReference type="EMBL" id="PMP62454.1"/>
    </source>
</evidence>
<dbReference type="PANTHER" id="PTHR21569">
    <property type="entry name" value="RIBOSOMAL PROTEIN S9"/>
    <property type="match status" value="1"/>
</dbReference>
<dbReference type="NCBIfam" id="NF001099">
    <property type="entry name" value="PRK00132.1"/>
    <property type="match status" value="1"/>
</dbReference>
<dbReference type="SUPFAM" id="SSF54211">
    <property type="entry name" value="Ribosomal protein S5 domain 2-like"/>
    <property type="match status" value="1"/>
</dbReference>
<dbReference type="Proteomes" id="UP000235731">
    <property type="component" value="Unassembled WGS sequence"/>
</dbReference>
<dbReference type="InterPro" id="IPR020574">
    <property type="entry name" value="Ribosomal_uS9_CS"/>
</dbReference>
<evidence type="ECO:0000256" key="4">
    <source>
        <dbReference type="ARBA" id="ARBA00035259"/>
    </source>
</evidence>
<dbReference type="PANTHER" id="PTHR21569:SF1">
    <property type="entry name" value="SMALL RIBOSOMAL SUBUNIT PROTEIN US9M"/>
    <property type="match status" value="1"/>
</dbReference>
<dbReference type="HAMAP" id="MF_00532_B">
    <property type="entry name" value="Ribosomal_uS9_B"/>
    <property type="match status" value="1"/>
</dbReference>
<proteinExistence type="inferred from homology"/>
<evidence type="ECO:0000256" key="5">
    <source>
        <dbReference type="HAMAP-Rule" id="MF_00532"/>
    </source>
</evidence>
<dbReference type="AlphaFoldDB" id="A0A2N7PIZ3"/>
<dbReference type="InterPro" id="IPR020568">
    <property type="entry name" value="Ribosomal_Su5_D2-typ_SF"/>
</dbReference>
<dbReference type="PROSITE" id="PS00360">
    <property type="entry name" value="RIBOSOMAL_S9"/>
    <property type="match status" value="1"/>
</dbReference>
<protein>
    <recommendedName>
        <fullName evidence="4 5">Small ribosomal subunit protein uS9</fullName>
    </recommendedName>
</protein>
<keyword evidence="3 5" id="KW-0687">Ribonucleoprotein</keyword>
<comment type="caution">
    <text evidence="8">The sequence shown here is derived from an EMBL/GenBank/DDBJ whole genome shotgun (WGS) entry which is preliminary data.</text>
</comment>
<dbReference type="GO" id="GO:0003735">
    <property type="term" value="F:structural constituent of ribosome"/>
    <property type="evidence" value="ECO:0007669"/>
    <property type="project" value="InterPro"/>
</dbReference>
<comment type="similarity">
    <text evidence="1 5 6">Belongs to the universal ribosomal protein uS9 family.</text>
</comment>
<dbReference type="InterPro" id="IPR000754">
    <property type="entry name" value="Ribosomal_uS9"/>
</dbReference>
<dbReference type="GO" id="GO:0006412">
    <property type="term" value="P:translation"/>
    <property type="evidence" value="ECO:0007669"/>
    <property type="project" value="UniProtKB-UniRule"/>
</dbReference>
<dbReference type="Gene3D" id="3.30.230.10">
    <property type="match status" value="1"/>
</dbReference>
<dbReference type="InterPro" id="IPR023035">
    <property type="entry name" value="Ribosomal_uS9_bac/plastid"/>
</dbReference>
<gene>
    <name evidence="5" type="primary">rpsI</name>
    <name evidence="8" type="ORF">C0197_04745</name>
</gene>
<evidence type="ECO:0000256" key="1">
    <source>
        <dbReference type="ARBA" id="ARBA00005251"/>
    </source>
</evidence>
<evidence type="ECO:0000256" key="6">
    <source>
        <dbReference type="RuleBase" id="RU003815"/>
    </source>
</evidence>
<dbReference type="FunFam" id="3.30.230.10:FF:000001">
    <property type="entry name" value="30S ribosomal protein S9"/>
    <property type="match status" value="1"/>
</dbReference>
<sequence>MNRIYATGKRKTAVARVWVIPGGEGKVIVNEKPFKEYFKDHVVAEDVIYAPFRVTGLLGKFDVMCTVSGGGKSAQAEAIRHGIAKALVTYNPELKPILKKAGYITRDPREKERKKYGLRGARRGQQYSKR</sequence>
<evidence type="ECO:0000256" key="2">
    <source>
        <dbReference type="ARBA" id="ARBA00022980"/>
    </source>
</evidence>
<feature type="compositionally biased region" description="Basic residues" evidence="7">
    <location>
        <begin position="116"/>
        <end position="130"/>
    </location>
</feature>
<organism evidence="8 9">
    <name type="scientific">Caldimicrobium thiodismutans</name>
    <dbReference type="NCBI Taxonomy" id="1653476"/>
    <lineage>
        <taxon>Bacteria</taxon>
        <taxon>Pseudomonadati</taxon>
        <taxon>Thermodesulfobacteriota</taxon>
        <taxon>Thermodesulfobacteria</taxon>
        <taxon>Thermodesulfobacteriales</taxon>
        <taxon>Thermodesulfobacteriaceae</taxon>
        <taxon>Caldimicrobium</taxon>
    </lineage>
</organism>
<dbReference type="GO" id="GO:0022627">
    <property type="term" value="C:cytosolic small ribosomal subunit"/>
    <property type="evidence" value="ECO:0007669"/>
    <property type="project" value="TreeGrafter"/>
</dbReference>
<reference evidence="8 9" key="1">
    <citation type="submission" date="2018-01" db="EMBL/GenBank/DDBJ databases">
        <title>Metagenomic assembled genomes from two thermal pools in the Uzon Caldera, Kamchatka, Russia.</title>
        <authorList>
            <person name="Wilkins L."/>
            <person name="Ettinger C."/>
        </authorList>
    </citation>
    <scope>NUCLEOTIDE SEQUENCE [LARGE SCALE GENOMIC DNA]</scope>
    <source>
        <strain evidence="8">ZAV-15</strain>
    </source>
</reference>
<dbReference type="InterPro" id="IPR014721">
    <property type="entry name" value="Ribsml_uS5_D2-typ_fold_subgr"/>
</dbReference>